<evidence type="ECO:0000259" key="1">
    <source>
        <dbReference type="PROSITE" id="PS51471"/>
    </source>
</evidence>
<evidence type="ECO:0000313" key="2">
    <source>
        <dbReference type="EMBL" id="KLO10385.1"/>
    </source>
</evidence>
<dbReference type="InterPro" id="IPR005123">
    <property type="entry name" value="Oxoglu/Fe-dep_dioxygenase_dom"/>
</dbReference>
<dbReference type="OrthoDB" id="445341at2759"/>
<dbReference type="Pfam" id="PF13532">
    <property type="entry name" value="2OG-FeII_Oxy_2"/>
    <property type="match status" value="1"/>
</dbReference>
<dbReference type="InParanoid" id="A0A0H2RET9"/>
<reference evidence="2 3" key="1">
    <citation type="submission" date="2015-04" db="EMBL/GenBank/DDBJ databases">
        <title>Complete genome sequence of Schizopora paradoxa KUC8140, a cosmopolitan wood degrader in East Asia.</title>
        <authorList>
            <consortium name="DOE Joint Genome Institute"/>
            <person name="Min B."/>
            <person name="Park H."/>
            <person name="Jang Y."/>
            <person name="Kim J.-J."/>
            <person name="Kim K.H."/>
            <person name="Pangilinan J."/>
            <person name="Lipzen A."/>
            <person name="Riley R."/>
            <person name="Grigoriev I.V."/>
            <person name="Spatafora J.W."/>
            <person name="Choi I.-G."/>
        </authorList>
    </citation>
    <scope>NUCLEOTIDE SEQUENCE [LARGE SCALE GENOMIC DNA]</scope>
    <source>
        <strain evidence="2 3">KUC8140</strain>
    </source>
</reference>
<proteinExistence type="predicted"/>
<accession>A0A0H2RET9</accession>
<protein>
    <recommendedName>
        <fullName evidence="1">Fe2OG dioxygenase domain-containing protein</fullName>
    </recommendedName>
</protein>
<keyword evidence="3" id="KW-1185">Reference proteome</keyword>
<dbReference type="GO" id="GO:0006307">
    <property type="term" value="P:DNA alkylation repair"/>
    <property type="evidence" value="ECO:0007669"/>
    <property type="project" value="InterPro"/>
</dbReference>
<dbReference type="PANTHER" id="PTHR31212:SF5">
    <property type="entry name" value="ISOCHORISMATASE FAMILY PROTEIN FAMILY (AFU_ORTHOLOGUE AFUA_3G14500)"/>
    <property type="match status" value="1"/>
</dbReference>
<name>A0A0H2RET9_9AGAM</name>
<evidence type="ECO:0000313" key="3">
    <source>
        <dbReference type="Proteomes" id="UP000053477"/>
    </source>
</evidence>
<sequence>MANLDKGISNVSQNNETFAEGDTFIIHNVLPDDLASVAFDELKKEVKWNVMYHRGGEVPRLVAVEGLLGNDGSHPIYRHPADESPPLLPFSPAVQKIRECVEKALGHPLNHVLIQHYRHGGDYISEHSDKTIDVVRGSKIVNVSLGAQRTMTLRTKRDAAKETNSDRETQRVPLPHNSCFVMGLTTNEKWLHSIRHDKRPIETKSPEERAFNGERISLTFRHIGTFLNEEETLIWGQGATSKSKEAASDVINGGDEAQMLIDAFGLENQSSEFDWDAVYGKGSNVLHFSVH</sequence>
<dbReference type="EMBL" id="KQ086028">
    <property type="protein sequence ID" value="KLO10385.1"/>
    <property type="molecule type" value="Genomic_DNA"/>
</dbReference>
<dbReference type="AlphaFoldDB" id="A0A0H2RET9"/>
<dbReference type="Gene3D" id="2.60.120.590">
    <property type="entry name" value="Alpha-ketoglutarate-dependent dioxygenase AlkB-like"/>
    <property type="match status" value="1"/>
</dbReference>
<dbReference type="InterPro" id="IPR027450">
    <property type="entry name" value="AlkB-like"/>
</dbReference>
<dbReference type="PANTHER" id="PTHR31212">
    <property type="entry name" value="ALPHA-KETOGLUTARATE-DEPENDENT DIOXYGENASE ALKB HOMOLOG 3"/>
    <property type="match status" value="1"/>
</dbReference>
<dbReference type="STRING" id="27342.A0A0H2RET9"/>
<organism evidence="2 3">
    <name type="scientific">Schizopora paradoxa</name>
    <dbReference type="NCBI Taxonomy" id="27342"/>
    <lineage>
        <taxon>Eukaryota</taxon>
        <taxon>Fungi</taxon>
        <taxon>Dikarya</taxon>
        <taxon>Basidiomycota</taxon>
        <taxon>Agaricomycotina</taxon>
        <taxon>Agaricomycetes</taxon>
        <taxon>Hymenochaetales</taxon>
        <taxon>Schizoporaceae</taxon>
        <taxon>Schizopora</taxon>
    </lineage>
</organism>
<dbReference type="GO" id="GO:0051213">
    <property type="term" value="F:dioxygenase activity"/>
    <property type="evidence" value="ECO:0007669"/>
    <property type="project" value="InterPro"/>
</dbReference>
<dbReference type="InterPro" id="IPR032854">
    <property type="entry name" value="ALKBH3"/>
</dbReference>
<dbReference type="PROSITE" id="PS51471">
    <property type="entry name" value="FE2OG_OXY"/>
    <property type="match status" value="1"/>
</dbReference>
<feature type="domain" description="Fe2OG dioxygenase" evidence="1">
    <location>
        <begin position="108"/>
        <end position="224"/>
    </location>
</feature>
<dbReference type="Proteomes" id="UP000053477">
    <property type="component" value="Unassembled WGS sequence"/>
</dbReference>
<dbReference type="InterPro" id="IPR037151">
    <property type="entry name" value="AlkB-like_sf"/>
</dbReference>
<dbReference type="SUPFAM" id="SSF51197">
    <property type="entry name" value="Clavaminate synthase-like"/>
    <property type="match status" value="1"/>
</dbReference>
<gene>
    <name evidence="2" type="ORF">SCHPADRAFT_906955</name>
</gene>